<dbReference type="RefSeq" id="XP_004996575.1">
    <property type="nucleotide sequence ID" value="XM_004996518.1"/>
</dbReference>
<dbReference type="GeneID" id="16077166"/>
<organism evidence="3 4">
    <name type="scientific">Salpingoeca rosetta (strain ATCC 50818 / BSB-021)</name>
    <dbReference type="NCBI Taxonomy" id="946362"/>
    <lineage>
        <taxon>Eukaryota</taxon>
        <taxon>Choanoflagellata</taxon>
        <taxon>Craspedida</taxon>
        <taxon>Salpingoecidae</taxon>
        <taxon>Salpingoeca</taxon>
    </lineage>
</organism>
<feature type="transmembrane region" description="Helical" evidence="2">
    <location>
        <begin position="352"/>
        <end position="373"/>
    </location>
</feature>
<feature type="region of interest" description="Disordered" evidence="1">
    <location>
        <begin position="96"/>
        <end position="156"/>
    </location>
</feature>
<keyword evidence="2" id="KW-0472">Membrane</keyword>
<dbReference type="EMBL" id="GL832959">
    <property type="protein sequence ID" value="EGD81371.1"/>
    <property type="molecule type" value="Genomic_DNA"/>
</dbReference>
<dbReference type="InParanoid" id="F2U2L6"/>
<accession>F2U2L6</accession>
<feature type="region of interest" description="Disordered" evidence="1">
    <location>
        <begin position="1"/>
        <end position="51"/>
    </location>
</feature>
<feature type="transmembrane region" description="Helical" evidence="2">
    <location>
        <begin position="316"/>
        <end position="340"/>
    </location>
</feature>
<dbReference type="Proteomes" id="UP000007799">
    <property type="component" value="Unassembled WGS sequence"/>
</dbReference>
<feature type="compositionally biased region" description="Polar residues" evidence="1">
    <location>
        <begin position="171"/>
        <end position="190"/>
    </location>
</feature>
<keyword evidence="4" id="KW-1185">Reference proteome</keyword>
<feature type="region of interest" description="Disordered" evidence="1">
    <location>
        <begin position="171"/>
        <end position="222"/>
    </location>
</feature>
<protein>
    <submittedName>
        <fullName evidence="3">Uncharacterized protein</fullName>
    </submittedName>
</protein>
<reference evidence="3" key="1">
    <citation type="submission" date="2009-08" db="EMBL/GenBank/DDBJ databases">
        <title>Annotation of Salpingoeca rosetta.</title>
        <authorList>
            <consortium name="The Broad Institute Genome Sequencing Platform"/>
            <person name="Russ C."/>
            <person name="Cuomo C."/>
            <person name="Burger G."/>
            <person name="Gray M.W."/>
            <person name="Holland P.W.H."/>
            <person name="King N."/>
            <person name="Lang F.B.F."/>
            <person name="Roger A.J."/>
            <person name="Ruiz-Trillo I."/>
            <person name="Young S.K."/>
            <person name="Zeng Q."/>
            <person name="Gargeya S."/>
            <person name="Alvarado L."/>
            <person name="Berlin A."/>
            <person name="Chapman S.B."/>
            <person name="Chen Z."/>
            <person name="Freedman E."/>
            <person name="Gellesch M."/>
            <person name="Goldberg J."/>
            <person name="Griggs A."/>
            <person name="Gujja S."/>
            <person name="Heilman E."/>
            <person name="Heiman D."/>
            <person name="Howarth C."/>
            <person name="Mehta T."/>
            <person name="Neiman D."/>
            <person name="Pearson M."/>
            <person name="Roberts A."/>
            <person name="Saif S."/>
            <person name="Shea T."/>
            <person name="Shenoy N."/>
            <person name="Sisk P."/>
            <person name="Stolte C."/>
            <person name="Sykes S."/>
            <person name="White J."/>
            <person name="Yandava C."/>
            <person name="Haas B."/>
            <person name="Nusbaum C."/>
            <person name="Birren B."/>
        </authorList>
    </citation>
    <scope>NUCLEOTIDE SEQUENCE</scope>
    <source>
        <strain evidence="3">ATCC 50818</strain>
    </source>
</reference>
<dbReference type="KEGG" id="sre:PTSG_02090"/>
<evidence type="ECO:0000256" key="1">
    <source>
        <dbReference type="SAM" id="MobiDB-lite"/>
    </source>
</evidence>
<keyword evidence="2" id="KW-0812">Transmembrane</keyword>
<keyword evidence="2" id="KW-1133">Transmembrane helix</keyword>
<name>F2U2L6_SALR5</name>
<gene>
    <name evidence="3" type="ORF">PTSG_02090</name>
</gene>
<sequence length="376" mass="40934">MSRGRRHARALAASSPEGSALPSRSEVGDDDGDDGQRHAQQHDDNDYYFDTYDMHEVLDEVLDGDVDPATLHNRQVAAHAHDDEVRIRLELERRATANAPRGSMRNGHSDTQAAPWTGEPVSALSTTSVGSSERRHSTTDLERGSTPDAPRREVDFTGGSHVLHLPVAHPNSATLMQPPQQPPFLNTRDSGFSCVAAGQPSKPQPQGPPSPTTPPTPPTPMLRLSDAERERIQVLLTMMRETPDTVIQRNAKKDLAAILKSLSKMFKWAPPYADGDIAFARKPPHGAEASDWIFKHYRPWGKLPLLGRAVVQAHTFALVVLALALCMCAACLIFGIYNHIAGDTTTTVSTGFIIWGVVVGFISYLAQSTLGVFSSD</sequence>
<dbReference type="AlphaFoldDB" id="F2U2L6"/>
<evidence type="ECO:0000256" key="2">
    <source>
        <dbReference type="SAM" id="Phobius"/>
    </source>
</evidence>
<feature type="compositionally biased region" description="Pro residues" evidence="1">
    <location>
        <begin position="202"/>
        <end position="220"/>
    </location>
</feature>
<evidence type="ECO:0000313" key="3">
    <source>
        <dbReference type="EMBL" id="EGD81371.1"/>
    </source>
</evidence>
<feature type="compositionally biased region" description="Basic and acidic residues" evidence="1">
    <location>
        <begin position="34"/>
        <end position="45"/>
    </location>
</feature>
<proteinExistence type="predicted"/>
<feature type="compositionally biased region" description="Basic and acidic residues" evidence="1">
    <location>
        <begin position="132"/>
        <end position="155"/>
    </location>
</feature>
<evidence type="ECO:0000313" key="4">
    <source>
        <dbReference type="Proteomes" id="UP000007799"/>
    </source>
</evidence>